<accession>A0A0M2PRV3</accession>
<feature type="transmembrane region" description="Helical" evidence="1">
    <location>
        <begin position="76"/>
        <end position="94"/>
    </location>
</feature>
<sequence>MFNADRLLTLLPASQRTPLRFLSTALVILGLGLQGMVGLGLGQFPLLPLVQVALVAHGVEALLGFIYAPRYGQSRWRVALGVFFTGAVGLADLVDPDRPPA</sequence>
<keyword evidence="1" id="KW-0812">Transmembrane</keyword>
<feature type="transmembrane region" description="Helical" evidence="1">
    <location>
        <begin position="48"/>
        <end position="69"/>
    </location>
</feature>
<proteinExistence type="predicted"/>
<comment type="caution">
    <text evidence="2">The sequence shown here is derived from an EMBL/GenBank/DDBJ whole genome shotgun (WGS) entry which is preliminary data.</text>
</comment>
<organism evidence="2 3">
    <name type="scientific">Prochlorothrix hollandica PCC 9006 = CALU 1027</name>
    <dbReference type="NCBI Taxonomy" id="317619"/>
    <lineage>
        <taxon>Bacteria</taxon>
        <taxon>Bacillati</taxon>
        <taxon>Cyanobacteriota</taxon>
        <taxon>Cyanophyceae</taxon>
        <taxon>Prochlorotrichales</taxon>
        <taxon>Prochlorotrichaceae</taxon>
        <taxon>Prochlorothrix</taxon>
    </lineage>
</organism>
<reference evidence="2" key="1">
    <citation type="submission" date="2012-04" db="EMBL/GenBank/DDBJ databases">
        <authorList>
            <person name="Borisov I.G."/>
            <person name="Ivanikova N.V."/>
            <person name="Pinevich A.V."/>
        </authorList>
    </citation>
    <scope>NUCLEOTIDE SEQUENCE</scope>
    <source>
        <strain evidence="2">CALU 1027</strain>
    </source>
</reference>
<keyword evidence="1" id="KW-0472">Membrane</keyword>
<dbReference type="RefSeq" id="WP_017712802.1">
    <property type="nucleotide sequence ID" value="NZ_KB235937.1"/>
</dbReference>
<evidence type="ECO:0000313" key="3">
    <source>
        <dbReference type="Proteomes" id="UP000034681"/>
    </source>
</evidence>
<gene>
    <name evidence="2" type="ORF">PROH_16250</name>
</gene>
<dbReference type="AlphaFoldDB" id="A0A0M2PRV3"/>
<name>A0A0M2PRV3_PROHO</name>
<dbReference type="EMBL" id="AJTX02000006">
    <property type="protein sequence ID" value="KKI99280.1"/>
    <property type="molecule type" value="Genomic_DNA"/>
</dbReference>
<protein>
    <submittedName>
        <fullName evidence="2">Uncharacterized protein</fullName>
    </submittedName>
</protein>
<dbReference type="Proteomes" id="UP000034681">
    <property type="component" value="Unassembled WGS sequence"/>
</dbReference>
<evidence type="ECO:0000256" key="1">
    <source>
        <dbReference type="SAM" id="Phobius"/>
    </source>
</evidence>
<keyword evidence="1" id="KW-1133">Transmembrane helix</keyword>
<evidence type="ECO:0000313" key="2">
    <source>
        <dbReference type="EMBL" id="KKI99280.1"/>
    </source>
</evidence>
<dbReference type="STRING" id="317619.GCA_000332315_02429"/>
<keyword evidence="3" id="KW-1185">Reference proteome</keyword>
<feature type="transmembrane region" description="Helical" evidence="1">
    <location>
        <begin position="21"/>
        <end position="42"/>
    </location>
</feature>